<dbReference type="WBParaSite" id="Hba_18778">
    <property type="protein sequence ID" value="Hba_18778"/>
    <property type="gene ID" value="Hba_18778"/>
</dbReference>
<name>A0A1I7XMM2_HETBA</name>
<keyword evidence="2" id="KW-0378">Hydrolase</keyword>
<keyword evidence="3" id="KW-0326">Glycosidase</keyword>
<evidence type="ECO:0000313" key="7">
    <source>
        <dbReference type="WBParaSite" id="Hba_18778"/>
    </source>
</evidence>
<dbReference type="SUPFAM" id="SSF51445">
    <property type="entry name" value="(Trans)glycosidases"/>
    <property type="match status" value="1"/>
</dbReference>
<dbReference type="Pfam" id="PF21467">
    <property type="entry name" value="BetaGal_gal-bd"/>
    <property type="match status" value="1"/>
</dbReference>
<feature type="domain" description="Glycoside hydrolase 35 catalytic" evidence="4">
    <location>
        <begin position="50"/>
        <end position="119"/>
    </location>
</feature>
<dbReference type="AlphaFoldDB" id="A0A1I7XMM2"/>
<evidence type="ECO:0000313" key="6">
    <source>
        <dbReference type="Proteomes" id="UP000095283"/>
    </source>
</evidence>
<reference evidence="7" key="1">
    <citation type="submission" date="2016-11" db="UniProtKB">
        <authorList>
            <consortium name="WormBaseParasite"/>
        </authorList>
    </citation>
    <scope>IDENTIFICATION</scope>
</reference>
<dbReference type="InterPro" id="IPR008979">
    <property type="entry name" value="Galactose-bd-like_sf"/>
</dbReference>
<dbReference type="SUPFAM" id="SSF49785">
    <property type="entry name" value="Galactose-binding domain-like"/>
    <property type="match status" value="1"/>
</dbReference>
<dbReference type="InterPro" id="IPR001944">
    <property type="entry name" value="Glycoside_Hdrlase_35"/>
</dbReference>
<comment type="similarity">
    <text evidence="1">Belongs to the glycosyl hydrolase 35 family.</text>
</comment>
<organism evidence="6 7">
    <name type="scientific">Heterorhabditis bacteriophora</name>
    <name type="common">Entomopathogenic nematode worm</name>
    <dbReference type="NCBI Taxonomy" id="37862"/>
    <lineage>
        <taxon>Eukaryota</taxon>
        <taxon>Metazoa</taxon>
        <taxon>Ecdysozoa</taxon>
        <taxon>Nematoda</taxon>
        <taxon>Chromadorea</taxon>
        <taxon>Rhabditida</taxon>
        <taxon>Rhabditina</taxon>
        <taxon>Rhabditomorpha</taxon>
        <taxon>Strongyloidea</taxon>
        <taxon>Heterorhabditidae</taxon>
        <taxon>Heterorhabditis</taxon>
    </lineage>
</organism>
<dbReference type="Proteomes" id="UP000095283">
    <property type="component" value="Unplaced"/>
</dbReference>
<sequence>MANELGLFTLLRIGPYICGEWENGGLPWWLLKKNDIKMRTSDARESICLKRYTGQGPLVNSEFYPGWLVLWGQKTQSLPSTDSIISSARQMFEMGANVNFYMIHGGTNFGFWNGAETNAPGTFINRFNDVVVRQINLTGCQEGDILSIVVENQGRQTFETINDEKMRITQKTTGGHGIYFGEFFVKNPIDTFIDTSGWGKGVAFVNGNNIGRYWASQGPQVLLEIFGYFGLKQFILVS</sequence>
<evidence type="ECO:0000259" key="5">
    <source>
        <dbReference type="Pfam" id="PF21467"/>
    </source>
</evidence>
<dbReference type="GO" id="GO:0004553">
    <property type="term" value="F:hydrolase activity, hydrolyzing O-glycosyl compounds"/>
    <property type="evidence" value="ECO:0007669"/>
    <property type="project" value="InterPro"/>
</dbReference>
<accession>A0A1I7XMM2</accession>
<feature type="domain" description="Beta-galactosidase galactose-binding" evidence="5">
    <location>
        <begin position="179"/>
        <end position="224"/>
    </location>
</feature>
<dbReference type="InterPro" id="IPR017853">
    <property type="entry name" value="GH"/>
</dbReference>
<proteinExistence type="inferred from homology"/>
<protein>
    <submittedName>
        <fullName evidence="7">Glyco_hydro_35 domain-containing protein</fullName>
    </submittedName>
</protein>
<dbReference type="InterPro" id="IPR031330">
    <property type="entry name" value="Gly_Hdrlase_35_cat"/>
</dbReference>
<dbReference type="PANTHER" id="PTHR23421">
    <property type="entry name" value="BETA-GALACTOSIDASE RELATED"/>
    <property type="match status" value="1"/>
</dbReference>
<evidence type="ECO:0000256" key="2">
    <source>
        <dbReference type="ARBA" id="ARBA00022801"/>
    </source>
</evidence>
<feature type="domain" description="Glycoside hydrolase 35 catalytic" evidence="4">
    <location>
        <begin position="1"/>
        <end position="44"/>
    </location>
</feature>
<evidence type="ECO:0000256" key="3">
    <source>
        <dbReference type="ARBA" id="ARBA00023295"/>
    </source>
</evidence>
<dbReference type="GO" id="GO:0005975">
    <property type="term" value="P:carbohydrate metabolic process"/>
    <property type="evidence" value="ECO:0007669"/>
    <property type="project" value="InterPro"/>
</dbReference>
<evidence type="ECO:0000259" key="4">
    <source>
        <dbReference type="Pfam" id="PF01301"/>
    </source>
</evidence>
<dbReference type="Gene3D" id="2.60.120.260">
    <property type="entry name" value="Galactose-binding domain-like"/>
    <property type="match status" value="1"/>
</dbReference>
<dbReference type="Gene3D" id="3.20.20.80">
    <property type="entry name" value="Glycosidases"/>
    <property type="match status" value="2"/>
</dbReference>
<dbReference type="Pfam" id="PF01301">
    <property type="entry name" value="Glyco_hydro_35"/>
    <property type="match status" value="2"/>
</dbReference>
<dbReference type="InterPro" id="IPR048913">
    <property type="entry name" value="BetaGal_gal-bd"/>
</dbReference>
<keyword evidence="6" id="KW-1185">Reference proteome</keyword>
<evidence type="ECO:0000256" key="1">
    <source>
        <dbReference type="ARBA" id="ARBA00009809"/>
    </source>
</evidence>